<evidence type="ECO:0000256" key="1">
    <source>
        <dbReference type="SAM" id="MobiDB-lite"/>
    </source>
</evidence>
<dbReference type="AlphaFoldDB" id="A0A4C1T608"/>
<evidence type="ECO:0000313" key="3">
    <source>
        <dbReference type="Proteomes" id="UP000299102"/>
    </source>
</evidence>
<dbReference type="Proteomes" id="UP000299102">
    <property type="component" value="Unassembled WGS sequence"/>
</dbReference>
<comment type="caution">
    <text evidence="2">The sequence shown here is derived from an EMBL/GenBank/DDBJ whole genome shotgun (WGS) entry which is preliminary data.</text>
</comment>
<gene>
    <name evidence="2" type="ORF">EVAR_78368_1</name>
</gene>
<name>A0A4C1T608_EUMVA</name>
<evidence type="ECO:0000313" key="2">
    <source>
        <dbReference type="EMBL" id="GBP09020.1"/>
    </source>
</evidence>
<feature type="region of interest" description="Disordered" evidence="1">
    <location>
        <begin position="1"/>
        <end position="30"/>
    </location>
</feature>
<dbReference type="EMBL" id="BGZK01000033">
    <property type="protein sequence ID" value="GBP09020.1"/>
    <property type="molecule type" value="Genomic_DNA"/>
</dbReference>
<organism evidence="2 3">
    <name type="scientific">Eumeta variegata</name>
    <name type="common">Bagworm moth</name>
    <name type="synonym">Eumeta japonica</name>
    <dbReference type="NCBI Taxonomy" id="151549"/>
    <lineage>
        <taxon>Eukaryota</taxon>
        <taxon>Metazoa</taxon>
        <taxon>Ecdysozoa</taxon>
        <taxon>Arthropoda</taxon>
        <taxon>Hexapoda</taxon>
        <taxon>Insecta</taxon>
        <taxon>Pterygota</taxon>
        <taxon>Neoptera</taxon>
        <taxon>Endopterygota</taxon>
        <taxon>Lepidoptera</taxon>
        <taxon>Glossata</taxon>
        <taxon>Ditrysia</taxon>
        <taxon>Tineoidea</taxon>
        <taxon>Psychidae</taxon>
        <taxon>Oiketicinae</taxon>
        <taxon>Eumeta</taxon>
    </lineage>
</organism>
<keyword evidence="3" id="KW-1185">Reference proteome</keyword>
<feature type="compositionally biased region" description="Basic residues" evidence="1">
    <location>
        <begin position="1"/>
        <end position="16"/>
    </location>
</feature>
<reference evidence="2 3" key="1">
    <citation type="journal article" date="2019" name="Commun. Biol.">
        <title>The bagworm genome reveals a unique fibroin gene that provides high tensile strength.</title>
        <authorList>
            <person name="Kono N."/>
            <person name="Nakamura H."/>
            <person name="Ohtoshi R."/>
            <person name="Tomita M."/>
            <person name="Numata K."/>
            <person name="Arakawa K."/>
        </authorList>
    </citation>
    <scope>NUCLEOTIDE SEQUENCE [LARGE SCALE GENOMIC DNA]</scope>
</reference>
<sequence>MGSARPRPHSANRRSRSRDLNKRGGGMNVSSGSRRWEIDLWSLRKTSLVQRRVRGAGLPACSHFTARPRRRPPCVFTFHGAPAAPASLRVHISRRARGAALPACSHFTAPRRRPPCVHISRRAAAPASCVFTFHGGAAGLPCVFTFHGAPAAPASLRVHISRRARGAGLPACSHFTARPRRRPPCVFTFHGAPAAPASLRVHISRRARGAGLPACSHFTARPAVRRRRRKPASFRGFEDCRAASRYVITLIRECLPYTRLRSIQYFVIKIVRGNGTK</sequence>
<accession>A0A4C1T608</accession>
<protein>
    <submittedName>
        <fullName evidence="2">Uncharacterized protein</fullName>
    </submittedName>
</protein>
<proteinExistence type="predicted"/>